<reference evidence="7 8" key="1">
    <citation type="submission" date="2023-07" db="EMBL/GenBank/DDBJ databases">
        <title>Sorghum-associated microbial communities from plants grown in Nebraska, USA.</title>
        <authorList>
            <person name="Schachtman D."/>
        </authorList>
    </citation>
    <scope>NUCLEOTIDE SEQUENCE [LARGE SCALE GENOMIC DNA]</scope>
    <source>
        <strain evidence="7 8">BE332</strain>
    </source>
</reference>
<evidence type="ECO:0000259" key="6">
    <source>
        <dbReference type="Pfam" id="PF24568"/>
    </source>
</evidence>
<feature type="chain" id="PRO_5045606155" evidence="4">
    <location>
        <begin position="31"/>
        <end position="434"/>
    </location>
</feature>
<feature type="signal peptide" evidence="4">
    <location>
        <begin position="1"/>
        <end position="30"/>
    </location>
</feature>
<dbReference type="PANTHER" id="PTHR21666:SF289">
    <property type="entry name" value="L-ALA--D-GLU ENDOPEPTIDASE"/>
    <property type="match status" value="1"/>
</dbReference>
<keyword evidence="8" id="KW-1185">Reference proteome</keyword>
<dbReference type="RefSeq" id="WP_307494573.1">
    <property type="nucleotide sequence ID" value="NZ_JAUSVB010000007.1"/>
</dbReference>
<accession>A0ABU0EKG0</accession>
<dbReference type="InterPro" id="IPR011055">
    <property type="entry name" value="Dup_hybrid_motif"/>
</dbReference>
<dbReference type="InterPro" id="IPR050570">
    <property type="entry name" value="Cell_wall_metabolism_enzyme"/>
</dbReference>
<feature type="domain" description="Peptidoglycan hydrolase PcsB coiled-coil" evidence="6">
    <location>
        <begin position="132"/>
        <end position="189"/>
    </location>
</feature>
<feature type="region of interest" description="Disordered" evidence="3">
    <location>
        <begin position="280"/>
        <end position="300"/>
    </location>
</feature>
<evidence type="ECO:0000259" key="5">
    <source>
        <dbReference type="Pfam" id="PF01551"/>
    </source>
</evidence>
<feature type="coiled-coil region" evidence="2">
    <location>
        <begin position="178"/>
        <end position="279"/>
    </location>
</feature>
<dbReference type="Pfam" id="PF01551">
    <property type="entry name" value="Peptidase_M23"/>
    <property type="match status" value="1"/>
</dbReference>
<evidence type="ECO:0000313" key="7">
    <source>
        <dbReference type="EMBL" id="MDQ0375776.1"/>
    </source>
</evidence>
<dbReference type="Pfam" id="PF24568">
    <property type="entry name" value="CC_PcsB"/>
    <property type="match status" value="1"/>
</dbReference>
<keyword evidence="1 4" id="KW-0732">Signal</keyword>
<dbReference type="InterPro" id="IPR057309">
    <property type="entry name" value="PcsB_CC"/>
</dbReference>
<evidence type="ECO:0000256" key="3">
    <source>
        <dbReference type="SAM" id="MobiDB-lite"/>
    </source>
</evidence>
<organism evidence="7 8">
    <name type="scientific">Cellulomonas humilata</name>
    <dbReference type="NCBI Taxonomy" id="144055"/>
    <lineage>
        <taxon>Bacteria</taxon>
        <taxon>Bacillati</taxon>
        <taxon>Actinomycetota</taxon>
        <taxon>Actinomycetes</taxon>
        <taxon>Micrococcales</taxon>
        <taxon>Cellulomonadaceae</taxon>
        <taxon>Cellulomonas</taxon>
    </lineage>
</organism>
<proteinExistence type="predicted"/>
<feature type="coiled-coil region" evidence="2">
    <location>
        <begin position="33"/>
        <end position="113"/>
    </location>
</feature>
<feature type="domain" description="M23ase beta-sheet core" evidence="5">
    <location>
        <begin position="330"/>
        <end position="428"/>
    </location>
</feature>
<sequence>MTRLSHLRLSAFLAVLMLLVTAFVAGPAAADPIDDRRKAAEAQKEAIAQAREQTEAAMEGVSAEIQALAVQLSDTQAKIPGAQATLDAAKAALEKAQREAAIIAARLVDAEEQQATITTTIAQDTEHAKAMRAAIGQMAREAYKGGGGVSSVDVILDSQSTDDFVQRYGLMATALRTQAQILDDLKAAESANRNAEARLTAVKDKIAELKAAADQKVVEADAAKAAAAAAKEALDTLLAQQVQQQAALDATKAALEAQLAQADAEAAQVQRELEQAIAEQRARDAAAGRPQGPPGAIGGGLFSNPTSISPIYVTSEYGMRMHPTLHYVRLHAGIDLRTYCNTPIYAGRAGTVTWAMSRFGFGNQVMIDSGFVNGNGLSASYNHLTSFAVSSGQHVERGQLIGRSGNTGTSAACHLHFEVYVNGATTDPRPLLGL</sequence>
<dbReference type="Gene3D" id="6.10.250.3150">
    <property type="match status" value="1"/>
</dbReference>
<dbReference type="Proteomes" id="UP001239626">
    <property type="component" value="Unassembled WGS sequence"/>
</dbReference>
<dbReference type="GO" id="GO:0016787">
    <property type="term" value="F:hydrolase activity"/>
    <property type="evidence" value="ECO:0007669"/>
    <property type="project" value="UniProtKB-KW"/>
</dbReference>
<evidence type="ECO:0000313" key="8">
    <source>
        <dbReference type="Proteomes" id="UP001239626"/>
    </source>
</evidence>
<dbReference type="PANTHER" id="PTHR21666">
    <property type="entry name" value="PEPTIDASE-RELATED"/>
    <property type="match status" value="1"/>
</dbReference>
<dbReference type="CDD" id="cd12797">
    <property type="entry name" value="M23_peptidase"/>
    <property type="match status" value="1"/>
</dbReference>
<evidence type="ECO:0000256" key="1">
    <source>
        <dbReference type="ARBA" id="ARBA00022729"/>
    </source>
</evidence>
<dbReference type="InterPro" id="IPR016047">
    <property type="entry name" value="M23ase_b-sheet_dom"/>
</dbReference>
<name>A0ABU0EKG0_9CELL</name>
<dbReference type="SUPFAM" id="SSF51261">
    <property type="entry name" value="Duplicated hybrid motif"/>
    <property type="match status" value="1"/>
</dbReference>
<evidence type="ECO:0000256" key="4">
    <source>
        <dbReference type="SAM" id="SignalP"/>
    </source>
</evidence>
<evidence type="ECO:0000256" key="2">
    <source>
        <dbReference type="SAM" id="Coils"/>
    </source>
</evidence>
<comment type="caution">
    <text evidence="7">The sequence shown here is derived from an EMBL/GenBank/DDBJ whole genome shotgun (WGS) entry which is preliminary data.</text>
</comment>
<protein>
    <submittedName>
        <fullName evidence="7">Murein DD-endopeptidase MepM/ murein hydrolase activator NlpD</fullName>
    </submittedName>
</protein>
<keyword evidence="7" id="KW-0378">Hydrolase</keyword>
<keyword evidence="2" id="KW-0175">Coiled coil</keyword>
<gene>
    <name evidence="7" type="ORF">J2X26_004119</name>
</gene>
<dbReference type="EMBL" id="JAUSVB010000007">
    <property type="protein sequence ID" value="MDQ0375776.1"/>
    <property type="molecule type" value="Genomic_DNA"/>
</dbReference>
<dbReference type="Gene3D" id="2.70.70.10">
    <property type="entry name" value="Glucose Permease (Domain IIA)"/>
    <property type="match status" value="1"/>
</dbReference>